<keyword evidence="3" id="KW-1185">Reference proteome</keyword>
<dbReference type="GO" id="GO:0010073">
    <property type="term" value="P:meristem maintenance"/>
    <property type="evidence" value="ECO:0007669"/>
    <property type="project" value="InterPro"/>
</dbReference>
<proteinExistence type="predicted"/>
<dbReference type="InterPro" id="IPR019557">
    <property type="entry name" value="AminoTfrase-like_pln_mobile"/>
</dbReference>
<evidence type="ECO:0000313" key="2">
    <source>
        <dbReference type="EMBL" id="KDP35691.1"/>
    </source>
</evidence>
<evidence type="ECO:0000259" key="1">
    <source>
        <dbReference type="Pfam" id="PF10536"/>
    </source>
</evidence>
<dbReference type="PANTHER" id="PTHR46033">
    <property type="entry name" value="PROTEIN MAIN-LIKE 2"/>
    <property type="match status" value="1"/>
</dbReference>
<protein>
    <recommendedName>
        <fullName evidence="1">Aminotransferase-like plant mobile domain-containing protein</fullName>
    </recommendedName>
</protein>
<evidence type="ECO:0000313" key="3">
    <source>
        <dbReference type="Proteomes" id="UP000027138"/>
    </source>
</evidence>
<feature type="domain" description="Aminotransferase-like plant mobile" evidence="1">
    <location>
        <begin position="127"/>
        <end position="253"/>
    </location>
</feature>
<organism evidence="2 3">
    <name type="scientific">Jatropha curcas</name>
    <name type="common">Barbados nut</name>
    <dbReference type="NCBI Taxonomy" id="180498"/>
    <lineage>
        <taxon>Eukaryota</taxon>
        <taxon>Viridiplantae</taxon>
        <taxon>Streptophyta</taxon>
        <taxon>Embryophyta</taxon>
        <taxon>Tracheophyta</taxon>
        <taxon>Spermatophyta</taxon>
        <taxon>Magnoliopsida</taxon>
        <taxon>eudicotyledons</taxon>
        <taxon>Gunneridae</taxon>
        <taxon>Pentapetalae</taxon>
        <taxon>rosids</taxon>
        <taxon>fabids</taxon>
        <taxon>Malpighiales</taxon>
        <taxon>Euphorbiaceae</taxon>
        <taxon>Crotonoideae</taxon>
        <taxon>Jatropheae</taxon>
        <taxon>Jatropha</taxon>
    </lineage>
</organism>
<sequence>MAHLPEITASTYTPEMDILGVISDIPVFEGERVPMSRNALTLGTRPLQLLPAPGSDFLIRHDTNAMRGFQSEVDLGKAHAGGSSTDASAFWDLLDPSMRSRVVAAGFGDHATGLRQTQPRFPPAMRYALMERWNDCTHSFIFGFGEMTLTPADFTAITGLGFDGDAVPIDSRYQTAALEAELVSTLLGVTTRTRYTTQGYVSYEVVYKFWAERIRARLAAWRELPVDDRPIAPAYTREERDQAARSFIFYIISS</sequence>
<accession>A0A067KHI7</accession>
<dbReference type="Proteomes" id="UP000027138">
    <property type="component" value="Unassembled WGS sequence"/>
</dbReference>
<dbReference type="InterPro" id="IPR044824">
    <property type="entry name" value="MAIN-like"/>
</dbReference>
<gene>
    <name evidence="2" type="ORF">JCGZ_10877</name>
</gene>
<dbReference type="Pfam" id="PF10536">
    <property type="entry name" value="PMD"/>
    <property type="match status" value="1"/>
</dbReference>
<dbReference type="EMBL" id="KK914480">
    <property type="protein sequence ID" value="KDP35691.1"/>
    <property type="molecule type" value="Genomic_DNA"/>
</dbReference>
<dbReference type="PANTHER" id="PTHR46033:SF8">
    <property type="entry name" value="PROTEIN MAINTENANCE OF MERISTEMS-LIKE"/>
    <property type="match status" value="1"/>
</dbReference>
<name>A0A067KHI7_JATCU</name>
<reference evidence="2 3" key="1">
    <citation type="journal article" date="2014" name="PLoS ONE">
        <title>Global Analysis of Gene Expression Profiles in Physic Nut (Jatropha curcas L.) Seedlings Exposed to Salt Stress.</title>
        <authorList>
            <person name="Zhang L."/>
            <person name="Zhang C."/>
            <person name="Wu P."/>
            <person name="Chen Y."/>
            <person name="Li M."/>
            <person name="Jiang H."/>
            <person name="Wu G."/>
        </authorList>
    </citation>
    <scope>NUCLEOTIDE SEQUENCE [LARGE SCALE GENOMIC DNA]</scope>
    <source>
        <strain evidence="3">cv. GZQX0401</strain>
        <tissue evidence="2">Young leaves</tissue>
    </source>
</reference>
<dbReference type="AlphaFoldDB" id="A0A067KHI7"/>